<dbReference type="CDD" id="cd14066">
    <property type="entry name" value="STKc_IRAK"/>
    <property type="match status" value="1"/>
</dbReference>
<keyword evidence="8" id="KW-0418">Kinase</keyword>
<evidence type="ECO:0000256" key="17">
    <source>
        <dbReference type="SAM" id="Phobius"/>
    </source>
</evidence>
<dbReference type="InterPro" id="IPR003609">
    <property type="entry name" value="Pan_app"/>
</dbReference>
<dbReference type="InterPro" id="IPR001245">
    <property type="entry name" value="Ser-Thr/Tyr_kinase_cat_dom"/>
</dbReference>
<feature type="domain" description="Bulb-type lectin" evidence="19">
    <location>
        <begin position="245"/>
        <end position="354"/>
    </location>
</feature>
<dbReference type="SMART" id="SM00220">
    <property type="entry name" value="S_TKc"/>
    <property type="match status" value="1"/>
</dbReference>
<protein>
    <recommendedName>
        <fullName evidence="2">non-specific serine/threonine protein kinase</fullName>
        <ecNumber evidence="2">2.7.11.1</ecNumber>
    </recommendedName>
</protein>
<keyword evidence="7 15" id="KW-0547">Nucleotide-binding</keyword>
<sequence>MEVSRRKCIKHLGKRKITKKPFRGPAHTTVDRRSRPPPSPKRRQRGEKRRLPNAQLQEAPSQHLCFKSLKNGQPATGPCRWGISAGGRPRASRSPSPVPSVDAVKEVQKSRLPPSSEPSSRPSIHLPRLPSPPSKKTTPDGRLLYRPPELPADAGARAAVTETSPEDKILRPGRRSRLADQTQETLPRLATRPTRSTRLQALRRRPKEHHRVGERAAATLKKKIFRLRMEKTTYCCGELSFARPSPSFKTCRLLSRSPTVRSSGHLCAVVKVDLAVLINHYFTLWVANQDNPILAPSSPVLANSSDLVLSDSQGHTPWAVKKNSTGAGGTAVLLDEGNLVLRLPNGKITWQSFDHPTDTVLPKMRFLVSYKAKVAMRLVAWKGPDDPSSGDFSCSGDPSSPDLQFVTWNKTEPYCRLTVWSGKSVSGGTYLTNTSSVLYQTTVNSGDEFYVTYTISDNSTLMRLMIDYTGKLNGYMSPEYAMRGAFSVKSDTYSFGVLLLEIVSGLKISSPQLIANFSSLITYLTHAKPLTRGDILISKGGDFALGFFSPSSSNNSFYLGIWYHNLTGPRTVVWTANRDNPITTPSSPILTITNSFDLVLSDSEGRNIWMTTSNITAGSVGGGDGDGAGAYAVLLNSGNFVLRSPNGRDIWQSFDHPTDTLLPTMRFLVSYKAKVVGRLVAWKGQDDPSSGEFSCSGDPSSPTLQQLILHGTVPYCRSSVLNGVSVSGGTYLSNTSSIVYETAINTGDEFYYMFTVSDGLPATRLMLDYTGTLRSLSWNYQLSSWKVISERPKASCDIYGWCGSFSYCDLTDTVPTCKCLDGFEPDNLNFSSCRRTQELKCGQQSKFVTLPGMKVPDKFLHIKNRSFDECMAECSRNCSCTAYAYANLSSAGAEADPTRCLIWIGNLIDTGKSVNYGENLYLRLAESTVNKKSSSLKIVISIIAFLLLPTCIALVWTYKYRGGKWKKKESQKKLMRRYFSTSNEFEAENAEFSFVSYEDILSATKHFADSNLLGLGGFGKVYKGTLEGRYDVAVKRLSKGSGQGTTEFKNEVVLIAKLQHKNLVRLLGCCIREDEKLLVYEYLPNKSLDAFLFDDARKHTLNWPTRFKIIKGIARGLLYLHQDSRLTIIHRDLKASNILLDAEMTPKISDFGMARIFGANQNHANTKRIVGTYGYMSPEYAMGGTFSVKTDTYSFGVLLLEIVSGLKITSPQLKTNFCSLITYAWRLWEDREATELVDSSIVSSCPLHQVLLCIHVGLLCVQDHPNDRPDMSSVMLMLENENALLPAPKQPAYYALSNSEGGEAIEIIQNSVNAMSITTIEGR</sequence>
<dbReference type="PANTHER" id="PTHR27002">
    <property type="entry name" value="RECEPTOR-LIKE SERINE/THREONINE-PROTEIN KINASE SD1-8"/>
    <property type="match status" value="1"/>
</dbReference>
<dbReference type="SUPFAM" id="SSF51110">
    <property type="entry name" value="alpha-D-mannose-specific plant lectins"/>
    <property type="match status" value="2"/>
</dbReference>
<dbReference type="Pfam" id="PF07714">
    <property type="entry name" value="PK_Tyr_Ser-Thr"/>
    <property type="match status" value="2"/>
</dbReference>
<dbReference type="GO" id="GO:0005524">
    <property type="term" value="F:ATP binding"/>
    <property type="evidence" value="ECO:0007669"/>
    <property type="project" value="UniProtKB-UniRule"/>
</dbReference>
<keyword evidence="17" id="KW-0812">Transmembrane</keyword>
<dbReference type="Proteomes" id="UP001231189">
    <property type="component" value="Unassembled WGS sequence"/>
</dbReference>
<dbReference type="InterPro" id="IPR036426">
    <property type="entry name" value="Bulb-type_lectin_dom_sf"/>
</dbReference>
<dbReference type="PROSITE" id="PS00107">
    <property type="entry name" value="PROTEIN_KINASE_ATP"/>
    <property type="match status" value="1"/>
</dbReference>
<comment type="subcellular location">
    <subcellularLocation>
        <location evidence="1">Cell membrane</location>
        <topology evidence="1">Single-pass type I membrane protein</topology>
    </subcellularLocation>
</comment>
<feature type="domain" description="Bulb-type lectin" evidence="19">
    <location>
        <begin position="521"/>
        <end position="655"/>
    </location>
</feature>
<gene>
    <name evidence="21" type="ORF">QYE76_046511</name>
</gene>
<dbReference type="InterPro" id="IPR008271">
    <property type="entry name" value="Ser/Thr_kinase_AS"/>
</dbReference>
<evidence type="ECO:0000256" key="4">
    <source>
        <dbReference type="ARBA" id="ARBA00022527"/>
    </source>
</evidence>
<proteinExistence type="predicted"/>
<dbReference type="InterPro" id="IPR001480">
    <property type="entry name" value="Bulb-type_lectin_dom"/>
</dbReference>
<keyword evidence="10" id="KW-1015">Disulfide bond</keyword>
<evidence type="ECO:0000256" key="6">
    <source>
        <dbReference type="ARBA" id="ARBA00022729"/>
    </source>
</evidence>
<keyword evidence="3" id="KW-1003">Cell membrane</keyword>
<feature type="region of interest" description="Disordered" evidence="16">
    <location>
        <begin position="1"/>
        <end position="187"/>
    </location>
</feature>
<evidence type="ECO:0000256" key="10">
    <source>
        <dbReference type="ARBA" id="ARBA00023157"/>
    </source>
</evidence>
<dbReference type="SMART" id="SM00473">
    <property type="entry name" value="PAN_AP"/>
    <property type="match status" value="1"/>
</dbReference>
<evidence type="ECO:0000259" key="18">
    <source>
        <dbReference type="PROSITE" id="PS50011"/>
    </source>
</evidence>
<dbReference type="SMART" id="SM00108">
    <property type="entry name" value="B_lectin"/>
    <property type="match status" value="2"/>
</dbReference>
<name>A0AAD8TPN4_LOLMU</name>
<feature type="domain" description="Protein kinase" evidence="18">
    <location>
        <begin position="1007"/>
        <end position="1285"/>
    </location>
</feature>
<keyword evidence="9 15" id="KW-0067">ATP-binding</keyword>
<dbReference type="EC" id="2.7.11.1" evidence="2"/>
<evidence type="ECO:0000256" key="5">
    <source>
        <dbReference type="ARBA" id="ARBA00022679"/>
    </source>
</evidence>
<evidence type="ECO:0000256" key="11">
    <source>
        <dbReference type="ARBA" id="ARBA00023170"/>
    </source>
</evidence>
<feature type="compositionally biased region" description="Low complexity" evidence="16">
    <location>
        <begin position="86"/>
        <end position="101"/>
    </location>
</feature>
<keyword evidence="17" id="KW-0472">Membrane</keyword>
<keyword evidence="5" id="KW-0808">Transferase</keyword>
<dbReference type="FunFam" id="3.30.200.20:FF:000195">
    <property type="entry name" value="G-type lectin S-receptor-like serine/threonine-protein kinase"/>
    <property type="match status" value="1"/>
</dbReference>
<dbReference type="GO" id="GO:0004674">
    <property type="term" value="F:protein serine/threonine kinase activity"/>
    <property type="evidence" value="ECO:0007669"/>
    <property type="project" value="UniProtKB-KW"/>
</dbReference>
<feature type="binding site" evidence="15">
    <location>
        <position position="1035"/>
    </location>
    <ligand>
        <name>ATP</name>
        <dbReference type="ChEBI" id="CHEBI:30616"/>
    </ligand>
</feature>
<accession>A0AAD8TPN4</accession>
<evidence type="ECO:0000256" key="9">
    <source>
        <dbReference type="ARBA" id="ARBA00022840"/>
    </source>
</evidence>
<dbReference type="Pfam" id="PF01453">
    <property type="entry name" value="B_lectin"/>
    <property type="match status" value="2"/>
</dbReference>
<reference evidence="21" key="1">
    <citation type="submission" date="2023-07" db="EMBL/GenBank/DDBJ databases">
        <title>A chromosome-level genome assembly of Lolium multiflorum.</title>
        <authorList>
            <person name="Chen Y."/>
            <person name="Copetti D."/>
            <person name="Kolliker R."/>
            <person name="Studer B."/>
        </authorList>
    </citation>
    <scope>NUCLEOTIDE SEQUENCE</scope>
    <source>
        <strain evidence="21">02402/16</strain>
        <tissue evidence="21">Leaf</tissue>
    </source>
</reference>
<keyword evidence="11" id="KW-0675">Receptor</keyword>
<organism evidence="21 22">
    <name type="scientific">Lolium multiflorum</name>
    <name type="common">Italian ryegrass</name>
    <name type="synonym">Lolium perenne subsp. multiflorum</name>
    <dbReference type="NCBI Taxonomy" id="4521"/>
    <lineage>
        <taxon>Eukaryota</taxon>
        <taxon>Viridiplantae</taxon>
        <taxon>Streptophyta</taxon>
        <taxon>Embryophyta</taxon>
        <taxon>Tracheophyta</taxon>
        <taxon>Spermatophyta</taxon>
        <taxon>Magnoliopsida</taxon>
        <taxon>Liliopsida</taxon>
        <taxon>Poales</taxon>
        <taxon>Poaceae</taxon>
        <taxon>BOP clade</taxon>
        <taxon>Pooideae</taxon>
        <taxon>Poodae</taxon>
        <taxon>Poeae</taxon>
        <taxon>Poeae Chloroplast Group 2 (Poeae type)</taxon>
        <taxon>Loliodinae</taxon>
        <taxon>Loliinae</taxon>
        <taxon>Lolium</taxon>
    </lineage>
</organism>
<keyword evidence="22" id="KW-1185">Reference proteome</keyword>
<feature type="compositionally biased region" description="Basic residues" evidence="16">
    <location>
        <begin position="1"/>
        <end position="22"/>
    </location>
</feature>
<dbReference type="InterPro" id="IPR011009">
    <property type="entry name" value="Kinase-like_dom_sf"/>
</dbReference>
<evidence type="ECO:0000256" key="15">
    <source>
        <dbReference type="PROSITE-ProRule" id="PRU10141"/>
    </source>
</evidence>
<evidence type="ECO:0000256" key="16">
    <source>
        <dbReference type="SAM" id="MobiDB-lite"/>
    </source>
</evidence>
<dbReference type="EMBL" id="JAUUTY010000002">
    <property type="protein sequence ID" value="KAK1685663.1"/>
    <property type="molecule type" value="Genomic_DNA"/>
</dbReference>
<evidence type="ECO:0000313" key="22">
    <source>
        <dbReference type="Proteomes" id="UP001231189"/>
    </source>
</evidence>
<evidence type="ECO:0000256" key="2">
    <source>
        <dbReference type="ARBA" id="ARBA00012513"/>
    </source>
</evidence>
<comment type="catalytic activity">
    <reaction evidence="13">
        <text>L-threonyl-[protein] + ATP = O-phospho-L-threonyl-[protein] + ADP + H(+)</text>
        <dbReference type="Rhea" id="RHEA:46608"/>
        <dbReference type="Rhea" id="RHEA-COMP:11060"/>
        <dbReference type="Rhea" id="RHEA-COMP:11605"/>
        <dbReference type="ChEBI" id="CHEBI:15378"/>
        <dbReference type="ChEBI" id="CHEBI:30013"/>
        <dbReference type="ChEBI" id="CHEBI:30616"/>
        <dbReference type="ChEBI" id="CHEBI:61977"/>
        <dbReference type="ChEBI" id="CHEBI:456216"/>
        <dbReference type="EC" id="2.7.11.1"/>
    </reaction>
</comment>
<dbReference type="InterPro" id="IPR000719">
    <property type="entry name" value="Prot_kinase_dom"/>
</dbReference>
<keyword evidence="12" id="KW-0325">Glycoprotein</keyword>
<dbReference type="PROSITE" id="PS50927">
    <property type="entry name" value="BULB_LECTIN"/>
    <property type="match status" value="2"/>
</dbReference>
<evidence type="ECO:0000256" key="3">
    <source>
        <dbReference type="ARBA" id="ARBA00022475"/>
    </source>
</evidence>
<evidence type="ECO:0000256" key="14">
    <source>
        <dbReference type="ARBA" id="ARBA00048679"/>
    </source>
</evidence>
<dbReference type="GO" id="GO:0048544">
    <property type="term" value="P:recognition of pollen"/>
    <property type="evidence" value="ECO:0007669"/>
    <property type="project" value="InterPro"/>
</dbReference>
<dbReference type="InterPro" id="IPR017441">
    <property type="entry name" value="Protein_kinase_ATP_BS"/>
</dbReference>
<dbReference type="FunFam" id="2.90.10.10:FF:000014">
    <property type="entry name" value="Serine/threonine-protein kinase"/>
    <property type="match status" value="1"/>
</dbReference>
<evidence type="ECO:0000256" key="13">
    <source>
        <dbReference type="ARBA" id="ARBA00047899"/>
    </source>
</evidence>
<dbReference type="CDD" id="cd00028">
    <property type="entry name" value="B_lectin"/>
    <property type="match status" value="1"/>
</dbReference>
<dbReference type="PANTHER" id="PTHR27002:SF1045">
    <property type="entry name" value="RECEPTOR-LIKE SERINE_THREONINE-PROTEIN KINASE"/>
    <property type="match status" value="1"/>
</dbReference>
<dbReference type="Pfam" id="PF08276">
    <property type="entry name" value="PAN_2"/>
    <property type="match status" value="1"/>
</dbReference>
<feature type="transmembrane region" description="Helical" evidence="17">
    <location>
        <begin position="938"/>
        <end position="958"/>
    </location>
</feature>
<evidence type="ECO:0000259" key="19">
    <source>
        <dbReference type="PROSITE" id="PS50927"/>
    </source>
</evidence>
<evidence type="ECO:0000256" key="8">
    <source>
        <dbReference type="ARBA" id="ARBA00022777"/>
    </source>
</evidence>
<evidence type="ECO:0000256" key="1">
    <source>
        <dbReference type="ARBA" id="ARBA00004251"/>
    </source>
</evidence>
<dbReference type="PROSITE" id="PS00108">
    <property type="entry name" value="PROTEIN_KINASE_ST"/>
    <property type="match status" value="1"/>
</dbReference>
<dbReference type="Gene3D" id="1.10.510.10">
    <property type="entry name" value="Transferase(Phosphotransferase) domain 1"/>
    <property type="match status" value="2"/>
</dbReference>
<dbReference type="SUPFAM" id="SSF56112">
    <property type="entry name" value="Protein kinase-like (PK-like)"/>
    <property type="match status" value="2"/>
</dbReference>
<keyword evidence="6" id="KW-0732">Signal</keyword>
<comment type="caution">
    <text evidence="21">The sequence shown here is derived from an EMBL/GenBank/DDBJ whole genome shotgun (WGS) entry which is preliminary data.</text>
</comment>
<dbReference type="PROSITE" id="PS50011">
    <property type="entry name" value="PROTEIN_KINASE_DOM"/>
    <property type="match status" value="1"/>
</dbReference>
<dbReference type="FunFam" id="1.10.510.10:FF:000060">
    <property type="entry name" value="G-type lectin S-receptor-like serine/threonine-protein kinase"/>
    <property type="match status" value="1"/>
</dbReference>
<evidence type="ECO:0000259" key="20">
    <source>
        <dbReference type="PROSITE" id="PS50948"/>
    </source>
</evidence>
<evidence type="ECO:0000313" key="21">
    <source>
        <dbReference type="EMBL" id="KAK1685663.1"/>
    </source>
</evidence>
<dbReference type="PROSITE" id="PS50948">
    <property type="entry name" value="PAN"/>
    <property type="match status" value="1"/>
</dbReference>
<dbReference type="Pfam" id="PF00954">
    <property type="entry name" value="S_locus_glycop"/>
    <property type="match status" value="1"/>
</dbReference>
<dbReference type="GO" id="GO:0051707">
    <property type="term" value="P:response to other organism"/>
    <property type="evidence" value="ECO:0007669"/>
    <property type="project" value="UniProtKB-ARBA"/>
</dbReference>
<keyword evidence="4" id="KW-0723">Serine/threonine-protein kinase</keyword>
<dbReference type="Gene3D" id="3.30.200.20">
    <property type="entry name" value="Phosphorylase Kinase, domain 1"/>
    <property type="match status" value="1"/>
</dbReference>
<comment type="catalytic activity">
    <reaction evidence="14">
        <text>L-seryl-[protein] + ATP = O-phospho-L-seryl-[protein] + ADP + H(+)</text>
        <dbReference type="Rhea" id="RHEA:17989"/>
        <dbReference type="Rhea" id="RHEA-COMP:9863"/>
        <dbReference type="Rhea" id="RHEA-COMP:11604"/>
        <dbReference type="ChEBI" id="CHEBI:15378"/>
        <dbReference type="ChEBI" id="CHEBI:29999"/>
        <dbReference type="ChEBI" id="CHEBI:30616"/>
        <dbReference type="ChEBI" id="CHEBI:83421"/>
        <dbReference type="ChEBI" id="CHEBI:456216"/>
        <dbReference type="EC" id="2.7.11.1"/>
    </reaction>
</comment>
<feature type="domain" description="Apple" evidence="20">
    <location>
        <begin position="841"/>
        <end position="925"/>
    </location>
</feature>
<dbReference type="CDD" id="cd01098">
    <property type="entry name" value="PAN_AP_plant"/>
    <property type="match status" value="1"/>
</dbReference>
<dbReference type="InterPro" id="IPR000858">
    <property type="entry name" value="S_locus_glycoprot_dom"/>
</dbReference>
<keyword evidence="17" id="KW-1133">Transmembrane helix</keyword>
<evidence type="ECO:0000256" key="12">
    <source>
        <dbReference type="ARBA" id="ARBA00023180"/>
    </source>
</evidence>
<dbReference type="GO" id="GO:0005886">
    <property type="term" value="C:plasma membrane"/>
    <property type="evidence" value="ECO:0007669"/>
    <property type="project" value="UniProtKB-SubCell"/>
</dbReference>
<feature type="compositionally biased region" description="Low complexity" evidence="16">
    <location>
        <begin position="110"/>
        <end position="123"/>
    </location>
</feature>
<dbReference type="Gene3D" id="2.90.10.10">
    <property type="entry name" value="Bulb-type lectin domain"/>
    <property type="match status" value="2"/>
</dbReference>
<evidence type="ECO:0000256" key="7">
    <source>
        <dbReference type="ARBA" id="ARBA00022741"/>
    </source>
</evidence>